<comment type="caution">
    <text evidence="5">The sequence shown here is derived from an EMBL/GenBank/DDBJ whole genome shotgun (WGS) entry which is preliminary data.</text>
</comment>
<dbReference type="PRINTS" id="PR01415">
    <property type="entry name" value="ANKYRIN"/>
</dbReference>
<accession>A0A0G2EJQ6</accession>
<dbReference type="Proteomes" id="UP000053317">
    <property type="component" value="Unassembled WGS sequence"/>
</dbReference>
<gene>
    <name evidence="5" type="ORF">UCRPC4_g03226</name>
</gene>
<evidence type="ECO:0000313" key="5">
    <source>
        <dbReference type="EMBL" id="KKY22609.1"/>
    </source>
</evidence>
<reference evidence="5 6" key="1">
    <citation type="submission" date="2015-05" db="EMBL/GenBank/DDBJ databases">
        <title>Distinctive expansion of gene families associated with plant cell wall degradation and secondary metabolism in the genomes of grapevine trunk pathogens.</title>
        <authorList>
            <person name="Lawrence D.P."/>
            <person name="Travadon R."/>
            <person name="Rolshausen P.E."/>
            <person name="Baumgartner K."/>
        </authorList>
    </citation>
    <scope>NUCLEOTIDE SEQUENCE [LARGE SCALE GENOMIC DNA]</scope>
    <source>
        <strain evidence="5">UCRPC4</strain>
    </source>
</reference>
<dbReference type="OrthoDB" id="10057496at2759"/>
<feature type="region of interest" description="Disordered" evidence="4">
    <location>
        <begin position="144"/>
        <end position="177"/>
    </location>
</feature>
<dbReference type="GO" id="GO:0000976">
    <property type="term" value="F:transcription cis-regulatory region binding"/>
    <property type="evidence" value="ECO:0007669"/>
    <property type="project" value="TreeGrafter"/>
</dbReference>
<dbReference type="AlphaFoldDB" id="A0A0G2EJQ6"/>
<dbReference type="Pfam" id="PF12796">
    <property type="entry name" value="Ank_2"/>
    <property type="match status" value="1"/>
</dbReference>
<dbReference type="InterPro" id="IPR050663">
    <property type="entry name" value="Ankyrin-SOCS_Box"/>
</dbReference>
<dbReference type="PROSITE" id="PS50088">
    <property type="entry name" value="ANK_REPEAT"/>
    <property type="match status" value="1"/>
</dbReference>
<feature type="region of interest" description="Disordered" evidence="4">
    <location>
        <begin position="191"/>
        <end position="217"/>
    </location>
</feature>
<proteinExistence type="predicted"/>
<evidence type="ECO:0000256" key="3">
    <source>
        <dbReference type="PROSITE-ProRule" id="PRU00023"/>
    </source>
</evidence>
<dbReference type="GO" id="GO:0045944">
    <property type="term" value="P:positive regulation of transcription by RNA polymerase II"/>
    <property type="evidence" value="ECO:0007669"/>
    <property type="project" value="TreeGrafter"/>
</dbReference>
<dbReference type="EMBL" id="LCWF01000075">
    <property type="protein sequence ID" value="KKY22609.1"/>
    <property type="molecule type" value="Genomic_DNA"/>
</dbReference>
<dbReference type="PANTHER" id="PTHR24193:SF121">
    <property type="entry name" value="ADA2A-CONTAINING COMPLEX COMPONENT 3, ISOFORM D"/>
    <property type="match status" value="1"/>
</dbReference>
<dbReference type="GO" id="GO:0005634">
    <property type="term" value="C:nucleus"/>
    <property type="evidence" value="ECO:0007669"/>
    <property type="project" value="TreeGrafter"/>
</dbReference>
<organism evidence="5 6">
    <name type="scientific">Phaeomoniella chlamydospora</name>
    <name type="common">Phaeoacremonium chlamydosporum</name>
    <dbReference type="NCBI Taxonomy" id="158046"/>
    <lineage>
        <taxon>Eukaryota</taxon>
        <taxon>Fungi</taxon>
        <taxon>Dikarya</taxon>
        <taxon>Ascomycota</taxon>
        <taxon>Pezizomycotina</taxon>
        <taxon>Eurotiomycetes</taxon>
        <taxon>Chaetothyriomycetidae</taxon>
        <taxon>Phaeomoniellales</taxon>
        <taxon>Phaeomoniellaceae</taxon>
        <taxon>Phaeomoniella</taxon>
    </lineage>
</organism>
<evidence type="ECO:0000256" key="4">
    <source>
        <dbReference type="SAM" id="MobiDB-lite"/>
    </source>
</evidence>
<sequence length="217" mass="23300">MSGYSLSADELDDLIYFTRAGDADELKNTITTIATSHTSTLERIISTAIDIDPEDPASSSGCSLLHWAAANNHVEILKYFLQTINATAASSEKLIKPRVGGLVNHQNSLGNTPLHWAALNGHMECVKLLVYAGADPSIQNAAGKDAVFEGERGEVNKNGPPKEEEEKQGAEEKTTKEVGVVEWLLENCEGLDQGFGGVDEGEASEPQQNSEKMDVDG</sequence>
<reference evidence="5 6" key="2">
    <citation type="submission" date="2015-05" db="EMBL/GenBank/DDBJ databases">
        <authorList>
            <person name="Morales-Cruz A."/>
            <person name="Amrine K.C."/>
            <person name="Cantu D."/>
        </authorList>
    </citation>
    <scope>NUCLEOTIDE SEQUENCE [LARGE SCALE GENOMIC DNA]</scope>
    <source>
        <strain evidence="5">UCRPC4</strain>
    </source>
</reference>
<dbReference type="Gene3D" id="1.25.40.20">
    <property type="entry name" value="Ankyrin repeat-containing domain"/>
    <property type="match status" value="1"/>
</dbReference>
<dbReference type="PANTHER" id="PTHR24193">
    <property type="entry name" value="ANKYRIN REPEAT PROTEIN"/>
    <property type="match status" value="1"/>
</dbReference>
<dbReference type="SMART" id="SM00248">
    <property type="entry name" value="ANK"/>
    <property type="match status" value="2"/>
</dbReference>
<protein>
    <submittedName>
        <fullName evidence="5">Putative ankyrin repeat protein</fullName>
    </submittedName>
</protein>
<dbReference type="InterPro" id="IPR002110">
    <property type="entry name" value="Ankyrin_rpt"/>
</dbReference>
<feature type="repeat" description="ANK" evidence="3">
    <location>
        <begin position="109"/>
        <end position="141"/>
    </location>
</feature>
<dbReference type="PROSITE" id="PS50297">
    <property type="entry name" value="ANK_REP_REGION"/>
    <property type="match status" value="1"/>
</dbReference>
<evidence type="ECO:0000256" key="2">
    <source>
        <dbReference type="ARBA" id="ARBA00023043"/>
    </source>
</evidence>
<keyword evidence="6" id="KW-1185">Reference proteome</keyword>
<evidence type="ECO:0000256" key="1">
    <source>
        <dbReference type="ARBA" id="ARBA00022737"/>
    </source>
</evidence>
<evidence type="ECO:0000313" key="6">
    <source>
        <dbReference type="Proteomes" id="UP000053317"/>
    </source>
</evidence>
<dbReference type="SUPFAM" id="SSF48403">
    <property type="entry name" value="Ankyrin repeat"/>
    <property type="match status" value="1"/>
</dbReference>
<keyword evidence="2 3" id="KW-0040">ANK repeat</keyword>
<keyword evidence="1" id="KW-0677">Repeat</keyword>
<name>A0A0G2EJQ6_PHACM</name>
<feature type="compositionally biased region" description="Basic and acidic residues" evidence="4">
    <location>
        <begin position="146"/>
        <end position="176"/>
    </location>
</feature>
<dbReference type="InterPro" id="IPR036770">
    <property type="entry name" value="Ankyrin_rpt-contain_sf"/>
</dbReference>